<dbReference type="InterPro" id="IPR013128">
    <property type="entry name" value="Peptidase_C1A"/>
</dbReference>
<dbReference type="OrthoDB" id="190265at2759"/>
<evidence type="ECO:0000313" key="9">
    <source>
        <dbReference type="EMBL" id="KAJ6600754.1"/>
    </source>
</evidence>
<dbReference type="InterPro" id="IPR039417">
    <property type="entry name" value="Peptidase_C1A_papain-like"/>
</dbReference>
<evidence type="ECO:0000313" key="11">
    <source>
        <dbReference type="Proteomes" id="UP001151699"/>
    </source>
</evidence>
<evidence type="ECO:0000256" key="5">
    <source>
        <dbReference type="ARBA" id="ARBA00036319"/>
    </source>
</evidence>
<accession>A0A9Q0MK70</accession>
<evidence type="ECO:0000256" key="6">
    <source>
        <dbReference type="ARBA" id="ARBA00038911"/>
    </source>
</evidence>
<protein>
    <recommendedName>
        <fullName evidence="6">cathepsin L</fullName>
        <ecNumber evidence="6">3.4.22.15</ecNumber>
    </recommendedName>
</protein>
<dbReference type="Pfam" id="PF08246">
    <property type="entry name" value="Inhibitor_I29"/>
    <property type="match status" value="1"/>
</dbReference>
<dbReference type="Pfam" id="PF00112">
    <property type="entry name" value="Peptidase_C1"/>
    <property type="match status" value="1"/>
</dbReference>
<evidence type="ECO:0000313" key="10">
    <source>
        <dbReference type="EMBL" id="KAJ6632679.1"/>
    </source>
</evidence>
<evidence type="ECO:0000256" key="3">
    <source>
        <dbReference type="ARBA" id="ARBA00022801"/>
    </source>
</evidence>
<dbReference type="SUPFAM" id="SSF54001">
    <property type="entry name" value="Cysteine proteinases"/>
    <property type="match status" value="1"/>
</dbReference>
<dbReference type="SMART" id="SM00848">
    <property type="entry name" value="Inhibitor_I29"/>
    <property type="match status" value="1"/>
</dbReference>
<keyword evidence="2" id="KW-0645">Protease</keyword>
<dbReference type="InterPro" id="IPR038765">
    <property type="entry name" value="Papain-like_cys_pep_sf"/>
</dbReference>
<keyword evidence="3" id="KW-0378">Hydrolase</keyword>
<reference evidence="9" key="1">
    <citation type="submission" date="2022-07" db="EMBL/GenBank/DDBJ databases">
        <authorList>
            <person name="Trinca V."/>
            <person name="Uliana J.V.C."/>
            <person name="Torres T.T."/>
            <person name="Ward R.J."/>
            <person name="Monesi N."/>
        </authorList>
    </citation>
    <scope>NUCLEOTIDE SEQUENCE</scope>
    <source>
        <strain evidence="9">HSMRA1968</strain>
        <tissue evidence="9">Whole embryos</tissue>
    </source>
</reference>
<dbReference type="EMBL" id="WJQU01002605">
    <property type="protein sequence ID" value="KAJ6632679.1"/>
    <property type="molecule type" value="Genomic_DNA"/>
</dbReference>
<organism evidence="9 11">
    <name type="scientific">Pseudolycoriella hygida</name>
    <dbReference type="NCBI Taxonomy" id="35572"/>
    <lineage>
        <taxon>Eukaryota</taxon>
        <taxon>Metazoa</taxon>
        <taxon>Ecdysozoa</taxon>
        <taxon>Arthropoda</taxon>
        <taxon>Hexapoda</taxon>
        <taxon>Insecta</taxon>
        <taxon>Pterygota</taxon>
        <taxon>Neoptera</taxon>
        <taxon>Endopterygota</taxon>
        <taxon>Diptera</taxon>
        <taxon>Nematocera</taxon>
        <taxon>Sciaroidea</taxon>
        <taxon>Sciaridae</taxon>
        <taxon>Pseudolycoriella</taxon>
    </lineage>
</organism>
<evidence type="ECO:0000256" key="4">
    <source>
        <dbReference type="ARBA" id="ARBA00022807"/>
    </source>
</evidence>
<dbReference type="GO" id="GO:0004197">
    <property type="term" value="F:cysteine-type endopeptidase activity"/>
    <property type="evidence" value="ECO:0007669"/>
    <property type="project" value="UniProtKB-EC"/>
</dbReference>
<name>A0A9Q0MK70_9DIPT</name>
<comment type="similarity">
    <text evidence="1">Belongs to the peptidase C1 family.</text>
</comment>
<sequence>MFGLVQWFQSRLNKIYHQNWAEGRSRKAFEDNIEIIKRHNALAKNGTYSFELRPNIMADFTNTQYLRRFVRLTPSNRRKLEDERFEVVGASLTSNSNLPASFDWREKGFLTPPNNQKSCGSCYAYSIAHSVTGQVFKRTGLLIPLSEQQLVDCSVAMGNHGCFGGSLRNTLRYLEHSGGLMREQDYPYTASQNRCKFNPELAVVNITSWAILPSRDENALQNAVATIGPVAVSINASPKTFQLYSRGVYDDKDCSSDQVNHAMLLVGYTPDHWILKNWWGSNWGTEGYMNIKRGINLCGIANFAAYAVV</sequence>
<dbReference type="PANTHER" id="PTHR12411">
    <property type="entry name" value="CYSTEINE PROTEASE FAMILY C1-RELATED"/>
    <property type="match status" value="1"/>
</dbReference>
<dbReference type="InterPro" id="IPR013201">
    <property type="entry name" value="Prot_inhib_I29"/>
</dbReference>
<evidence type="ECO:0000256" key="2">
    <source>
        <dbReference type="ARBA" id="ARBA00022670"/>
    </source>
</evidence>
<feature type="domain" description="Cathepsin propeptide inhibitor" evidence="8">
    <location>
        <begin position="8"/>
        <end position="65"/>
    </location>
</feature>
<dbReference type="Gene3D" id="3.90.70.10">
    <property type="entry name" value="Cysteine proteinases"/>
    <property type="match status" value="1"/>
</dbReference>
<gene>
    <name evidence="9" type="primary">CTSL_1</name>
    <name evidence="10" type="synonym">CTSL_0</name>
    <name evidence="10" type="ORF">Bhyg_16280</name>
    <name evidence="9" type="ORF">Bhyg_16287</name>
</gene>
<keyword evidence="4" id="KW-0788">Thiol protease</keyword>
<dbReference type="SMART" id="SM00645">
    <property type="entry name" value="Pept_C1"/>
    <property type="match status" value="1"/>
</dbReference>
<dbReference type="InterPro" id="IPR000668">
    <property type="entry name" value="Peptidase_C1A_C"/>
</dbReference>
<feature type="domain" description="Peptidase C1A papain C-terminal" evidence="7">
    <location>
        <begin position="98"/>
        <end position="308"/>
    </location>
</feature>
<dbReference type="FunFam" id="3.90.70.10:FF:000006">
    <property type="entry name" value="Cathepsin S"/>
    <property type="match status" value="1"/>
</dbReference>
<dbReference type="GO" id="GO:0006508">
    <property type="term" value="P:proteolysis"/>
    <property type="evidence" value="ECO:0007669"/>
    <property type="project" value="UniProtKB-KW"/>
</dbReference>
<dbReference type="EMBL" id="WJQU01006163">
    <property type="protein sequence ID" value="KAJ6600754.1"/>
    <property type="molecule type" value="Genomic_DNA"/>
</dbReference>
<dbReference type="EC" id="3.4.22.15" evidence="6"/>
<dbReference type="AlphaFoldDB" id="A0A9Q0MK70"/>
<comment type="caution">
    <text evidence="9">The sequence shown here is derived from an EMBL/GenBank/DDBJ whole genome shotgun (WGS) entry which is preliminary data.</text>
</comment>
<evidence type="ECO:0000259" key="8">
    <source>
        <dbReference type="SMART" id="SM00848"/>
    </source>
</evidence>
<dbReference type="Proteomes" id="UP001151699">
    <property type="component" value="Unassembled WGS sequence"/>
</dbReference>
<comment type="catalytic activity">
    <reaction evidence="5">
        <text>Specificity close to that of papain. As compared to cathepsin B, cathepsin L exhibits higher activity toward protein substrates, but has little activity on Z-Arg-Arg-NHMec, and no peptidyl-dipeptidase activity.</text>
        <dbReference type="EC" id="3.4.22.15"/>
    </reaction>
</comment>
<evidence type="ECO:0000256" key="1">
    <source>
        <dbReference type="ARBA" id="ARBA00008455"/>
    </source>
</evidence>
<evidence type="ECO:0000259" key="7">
    <source>
        <dbReference type="SMART" id="SM00645"/>
    </source>
</evidence>
<dbReference type="CDD" id="cd02248">
    <property type="entry name" value="Peptidase_C1A"/>
    <property type="match status" value="1"/>
</dbReference>
<proteinExistence type="inferred from homology"/>
<keyword evidence="11" id="KW-1185">Reference proteome</keyword>